<dbReference type="Proteomes" id="UP000276133">
    <property type="component" value="Unassembled WGS sequence"/>
</dbReference>
<keyword evidence="2" id="KW-0378">Hydrolase</keyword>
<keyword evidence="2" id="KW-0347">Helicase</keyword>
<protein>
    <submittedName>
        <fullName evidence="2">ATP-dependent DNA helicase PIF1</fullName>
    </submittedName>
</protein>
<feature type="domain" description="Helitron helicase-like" evidence="1">
    <location>
        <begin position="113"/>
        <end position="258"/>
    </location>
</feature>
<dbReference type="EMBL" id="REGN01003130">
    <property type="protein sequence ID" value="RNA24394.1"/>
    <property type="molecule type" value="Genomic_DNA"/>
</dbReference>
<evidence type="ECO:0000313" key="2">
    <source>
        <dbReference type="EMBL" id="RNA24394.1"/>
    </source>
</evidence>
<organism evidence="2 3">
    <name type="scientific">Brachionus plicatilis</name>
    <name type="common">Marine rotifer</name>
    <name type="synonym">Brachionus muelleri</name>
    <dbReference type="NCBI Taxonomy" id="10195"/>
    <lineage>
        <taxon>Eukaryota</taxon>
        <taxon>Metazoa</taxon>
        <taxon>Spiralia</taxon>
        <taxon>Gnathifera</taxon>
        <taxon>Rotifera</taxon>
        <taxon>Eurotatoria</taxon>
        <taxon>Monogononta</taxon>
        <taxon>Pseudotrocha</taxon>
        <taxon>Ploima</taxon>
        <taxon>Brachionidae</taxon>
        <taxon>Brachionus</taxon>
    </lineage>
</organism>
<dbReference type="OrthoDB" id="5975353at2759"/>
<comment type="caution">
    <text evidence="2">The sequence shown here is derived from an EMBL/GenBank/DDBJ whole genome shotgun (WGS) entry which is preliminary data.</text>
</comment>
<keyword evidence="3" id="KW-1185">Reference proteome</keyword>
<name>A0A3M7RLM2_BRAPC</name>
<evidence type="ECO:0000313" key="3">
    <source>
        <dbReference type="Proteomes" id="UP000276133"/>
    </source>
</evidence>
<evidence type="ECO:0000259" key="1">
    <source>
        <dbReference type="Pfam" id="PF14214"/>
    </source>
</evidence>
<accession>A0A3M7RLM2</accession>
<proteinExistence type="predicted"/>
<gene>
    <name evidence="2" type="ORF">BpHYR1_050413</name>
</gene>
<keyword evidence="2" id="KW-0067">ATP-binding</keyword>
<sequence>MPEQEQALQLDKVKQKILWPNVSTSPVNEFNIDGMCSLIFPKLFPFGKGDPTKKSRPQHVTETQGFNHLLKYATKDPTNNQYYYPFAEHPSVIKISICDRISRHRTLDQTKVYFNQNQGDANLTLTDLKKMINDGSAEQILKRMTPYSANITGSNAYWYQRRCELETTFEQKKPATIFFTFSYADNHWIDLHRLLPGGYSDDPKVRYKNVLRNPHLVDWYFSVRLNEFLQIVFDGTLQCEWRWHRYEWQARSSIHAHGAARFKNDPGLTELTTKVYIGRKCEKELISQNISDDRRSQILDLIKQGKEAEETVIKYAETLLSATNPRTCPSCNTTPETHPCTIDFTNLNPEQHLKDYEDIINCVQRHVCRPDGYCKSKKGNNKCRFEFPHDLIEKTEIVFKETENTVIADIKLKRNDPNLNVHNIISCHHWRGNTDMQIILD</sequence>
<keyword evidence="2" id="KW-0547">Nucleotide-binding</keyword>
<reference evidence="2 3" key="1">
    <citation type="journal article" date="2018" name="Sci. Rep.">
        <title>Genomic signatures of local adaptation to the degree of environmental predictability in rotifers.</title>
        <authorList>
            <person name="Franch-Gras L."/>
            <person name="Hahn C."/>
            <person name="Garcia-Roger E.M."/>
            <person name="Carmona M.J."/>
            <person name="Serra M."/>
            <person name="Gomez A."/>
        </authorList>
    </citation>
    <scope>NUCLEOTIDE SEQUENCE [LARGE SCALE GENOMIC DNA]</scope>
    <source>
        <strain evidence="2">HYR1</strain>
    </source>
</reference>
<dbReference type="Pfam" id="PF14214">
    <property type="entry name" value="Helitron_like_N"/>
    <property type="match status" value="1"/>
</dbReference>
<dbReference type="GO" id="GO:0004386">
    <property type="term" value="F:helicase activity"/>
    <property type="evidence" value="ECO:0007669"/>
    <property type="project" value="UniProtKB-KW"/>
</dbReference>
<dbReference type="InterPro" id="IPR025476">
    <property type="entry name" value="Helitron_helicase-like"/>
</dbReference>
<dbReference type="AlphaFoldDB" id="A0A3M7RLM2"/>